<dbReference type="PANTHER" id="PTHR24148:SF64">
    <property type="entry name" value="HETEROKARYON INCOMPATIBILITY DOMAIN-CONTAINING PROTEIN"/>
    <property type="match status" value="1"/>
</dbReference>
<dbReference type="Proteomes" id="UP000822688">
    <property type="component" value="Chromosome 10"/>
</dbReference>
<sequence length="656" mass="74539">MYRQLSQARREIRLLEIRSPSHPKDHKMSCLLHTVSLSDNPRFTALSYVWGDPSITESIDVNEQTVPVTTNLGAALRHAVFHWSSTFPSQSPSTFRLWADAICINQKDVGERNQQVRLMGSIYTSAELVLSWLGKDAEAALGIQTLDMIAEAVVDNPEEELNTLAWLEKYPSLQEDDLPGEGPGEYFRNKRWRAASAVFANVYFSRVWVFQEMALAAKLMLCIGIQSLDYTRLELAWSAIQSLRHAIQAGSVTRPKFVAYSVWNFLSENIMNWIQFERIQQARSKLETDQETEDDPDLSYGLILSLIGKEKRATDPRDHVYGLLEITRLHITVDYGKTIREVYRDYVYAILEGFARGCFNHEDHPLFFLNYAGIGLYNNEHGLSSWAPNFPAESQVRIAEQFIFSDSGRGVFPPGVPPPTLKEFSLWTSSVEVDSVSRVSEAPGRHTWIDGSMLRYIEDFISRHPTYKTGIPPLQALVRVLRVDKGTPTNDELIIYAFHLIRLLAWRDSENLDDHLSALGLAAGEDWDDFFVNMIFPEYKGLDIAWWYYLWVNPEDYVSELRPDIQRSVLVKKFQVSRRWRLFETVGGYLGLAPLHTKPGAILSVLHGSGTPVLLRKNELGQYELIGTCFALGLMHGEAAELVKAGKCVVDNIEIV</sequence>
<protein>
    <recommendedName>
        <fullName evidence="1">Heterokaryon incompatibility domain-containing protein</fullName>
    </recommendedName>
</protein>
<comment type="caution">
    <text evidence="2">The sequence shown here is derived from an EMBL/GenBank/DDBJ whole genome shotgun (WGS) entry which is preliminary data.</text>
</comment>
<organism evidence="2 3">
    <name type="scientific">Ceratodon purpureus</name>
    <name type="common">Fire moss</name>
    <name type="synonym">Dicranum purpureum</name>
    <dbReference type="NCBI Taxonomy" id="3225"/>
    <lineage>
        <taxon>Eukaryota</taxon>
        <taxon>Viridiplantae</taxon>
        <taxon>Streptophyta</taxon>
        <taxon>Embryophyta</taxon>
        <taxon>Bryophyta</taxon>
        <taxon>Bryophytina</taxon>
        <taxon>Bryopsida</taxon>
        <taxon>Dicranidae</taxon>
        <taxon>Pseudoditrichales</taxon>
        <taxon>Ditrichaceae</taxon>
        <taxon>Ceratodon</taxon>
    </lineage>
</organism>
<dbReference type="Pfam" id="PF26639">
    <property type="entry name" value="Het-6_barrel"/>
    <property type="match status" value="1"/>
</dbReference>
<evidence type="ECO:0000313" key="3">
    <source>
        <dbReference type="Proteomes" id="UP000822688"/>
    </source>
</evidence>
<dbReference type="AlphaFoldDB" id="A0A8T0GH04"/>
<feature type="domain" description="Heterokaryon incompatibility" evidence="1">
    <location>
        <begin position="43"/>
        <end position="212"/>
    </location>
</feature>
<dbReference type="EMBL" id="CM026431">
    <property type="protein sequence ID" value="KAG0558621.1"/>
    <property type="molecule type" value="Genomic_DNA"/>
</dbReference>
<evidence type="ECO:0000313" key="2">
    <source>
        <dbReference type="EMBL" id="KAG0558621.1"/>
    </source>
</evidence>
<dbReference type="PANTHER" id="PTHR24148">
    <property type="entry name" value="ANKYRIN REPEAT DOMAIN-CONTAINING PROTEIN 39 HOMOLOG-RELATED"/>
    <property type="match status" value="1"/>
</dbReference>
<keyword evidence="3" id="KW-1185">Reference proteome</keyword>
<dbReference type="InterPro" id="IPR010730">
    <property type="entry name" value="HET"/>
</dbReference>
<gene>
    <name evidence="2" type="ORF">KC19_10G041500</name>
</gene>
<evidence type="ECO:0000259" key="1">
    <source>
        <dbReference type="Pfam" id="PF06985"/>
    </source>
</evidence>
<accession>A0A8T0GH04</accession>
<proteinExistence type="predicted"/>
<dbReference type="Pfam" id="PF06985">
    <property type="entry name" value="HET"/>
    <property type="match status" value="1"/>
</dbReference>
<name>A0A8T0GH04_CERPU</name>
<dbReference type="InterPro" id="IPR052895">
    <property type="entry name" value="HetReg/Transcr_Mod"/>
</dbReference>
<reference evidence="2" key="1">
    <citation type="submission" date="2020-06" db="EMBL/GenBank/DDBJ databases">
        <title>WGS assembly of Ceratodon purpureus strain R40.</title>
        <authorList>
            <person name="Carey S.B."/>
            <person name="Jenkins J."/>
            <person name="Shu S."/>
            <person name="Lovell J.T."/>
            <person name="Sreedasyam A."/>
            <person name="Maumus F."/>
            <person name="Tiley G.P."/>
            <person name="Fernandez-Pozo N."/>
            <person name="Barry K."/>
            <person name="Chen C."/>
            <person name="Wang M."/>
            <person name="Lipzen A."/>
            <person name="Daum C."/>
            <person name="Saski C.A."/>
            <person name="Payton A.C."/>
            <person name="Mcbreen J.C."/>
            <person name="Conrad R.E."/>
            <person name="Kollar L.M."/>
            <person name="Olsson S."/>
            <person name="Huttunen S."/>
            <person name="Landis J.B."/>
            <person name="Wickett N.J."/>
            <person name="Johnson M.G."/>
            <person name="Rensing S.A."/>
            <person name="Grimwood J."/>
            <person name="Schmutz J."/>
            <person name="Mcdaniel S.F."/>
        </authorList>
    </citation>
    <scope>NUCLEOTIDE SEQUENCE</scope>
    <source>
        <strain evidence="2">R40</strain>
    </source>
</reference>